<dbReference type="PANTHER" id="PTHR34203:SF15">
    <property type="entry name" value="SLL1173 PROTEIN"/>
    <property type="match status" value="1"/>
</dbReference>
<dbReference type="SUPFAM" id="SSF53335">
    <property type="entry name" value="S-adenosyl-L-methionine-dependent methyltransferases"/>
    <property type="match status" value="1"/>
</dbReference>
<dbReference type="Proteomes" id="UP000056905">
    <property type="component" value="Chromosome"/>
</dbReference>
<dbReference type="EMBL" id="CP013002">
    <property type="protein sequence ID" value="ALL13778.1"/>
    <property type="molecule type" value="Genomic_DNA"/>
</dbReference>
<evidence type="ECO:0000259" key="1">
    <source>
        <dbReference type="Pfam" id="PF05050"/>
    </source>
</evidence>
<protein>
    <recommendedName>
        <fullName evidence="1">Methyltransferase FkbM domain-containing protein</fullName>
    </recommendedName>
</protein>
<evidence type="ECO:0000313" key="3">
    <source>
        <dbReference type="Proteomes" id="UP000056905"/>
    </source>
</evidence>
<accession>A0A0N7JHM1</accession>
<dbReference type="PANTHER" id="PTHR34203">
    <property type="entry name" value="METHYLTRANSFERASE, FKBM FAMILY PROTEIN"/>
    <property type="match status" value="1"/>
</dbReference>
<dbReference type="InterPro" id="IPR029063">
    <property type="entry name" value="SAM-dependent_MTases_sf"/>
</dbReference>
<evidence type="ECO:0000313" key="2">
    <source>
        <dbReference type="EMBL" id="ALL13778.1"/>
    </source>
</evidence>
<dbReference type="RefSeq" id="WP_062147134.1">
    <property type="nucleotide sequence ID" value="NZ_CP013002.1"/>
</dbReference>
<keyword evidence="3" id="KW-1185">Reference proteome</keyword>
<organism evidence="2 3">
    <name type="scientific">Caulobacter henricii</name>
    <dbReference type="NCBI Taxonomy" id="69395"/>
    <lineage>
        <taxon>Bacteria</taxon>
        <taxon>Pseudomonadati</taxon>
        <taxon>Pseudomonadota</taxon>
        <taxon>Alphaproteobacteria</taxon>
        <taxon>Caulobacterales</taxon>
        <taxon>Caulobacteraceae</taxon>
        <taxon>Caulobacter</taxon>
    </lineage>
</organism>
<sequence>MDLSLILVGAHDGSKTQQLVAKACQQGKALLIEPVPWLFEKLKARYSDNPNIILHNSVIAGVEGEVEFYAPLESANEVDETGDQLGSLNPSHAVLHNSEFEQKFQKISVHADTFESLFARFDIGKVKFLVTDTEGHDAVILSQFPFARTKPRQIMFEHKHIDGIHRIGLKFAELLIMLDGAGYRMKILDQENCLAQLMNSEP</sequence>
<dbReference type="InterPro" id="IPR052514">
    <property type="entry name" value="SAM-dependent_MTase"/>
</dbReference>
<dbReference type="InterPro" id="IPR006342">
    <property type="entry name" value="FkbM_mtfrase"/>
</dbReference>
<dbReference type="Gene3D" id="3.40.50.150">
    <property type="entry name" value="Vaccinia Virus protein VP39"/>
    <property type="match status" value="1"/>
</dbReference>
<dbReference type="Pfam" id="PF05050">
    <property type="entry name" value="Methyltransf_21"/>
    <property type="match status" value="1"/>
</dbReference>
<dbReference type="AlphaFoldDB" id="A0A0N7JHM1"/>
<proteinExistence type="predicted"/>
<gene>
    <name evidence="2" type="ORF">AQ619_10770</name>
</gene>
<dbReference type="NCBIfam" id="TIGR01444">
    <property type="entry name" value="fkbM_fam"/>
    <property type="match status" value="1"/>
</dbReference>
<reference evidence="2 3" key="1">
    <citation type="submission" date="2015-10" db="EMBL/GenBank/DDBJ databases">
        <title>Conservation of the essential genome among Caulobacter and Brevundimonas species.</title>
        <authorList>
            <person name="Scott D."/>
            <person name="Ely B."/>
        </authorList>
    </citation>
    <scope>NUCLEOTIDE SEQUENCE [LARGE SCALE GENOMIC DNA]</scope>
    <source>
        <strain evidence="2 3">CB4</strain>
    </source>
</reference>
<dbReference type="KEGG" id="chq:AQ619_10770"/>
<name>A0A0N7JHM1_9CAUL</name>
<feature type="domain" description="Methyltransferase FkbM" evidence="1">
    <location>
        <begin position="8"/>
        <end position="185"/>
    </location>
</feature>
<dbReference type="OrthoDB" id="8095898at2"/>